<keyword evidence="1" id="KW-1133">Transmembrane helix</keyword>
<dbReference type="Proteomes" id="UP000756132">
    <property type="component" value="Chromosome 5"/>
</dbReference>
<feature type="transmembrane region" description="Helical" evidence="1">
    <location>
        <begin position="26"/>
        <end position="47"/>
    </location>
</feature>
<keyword evidence="1" id="KW-0472">Membrane</keyword>
<dbReference type="RefSeq" id="XP_047762105.1">
    <property type="nucleotide sequence ID" value="XM_047905650.1"/>
</dbReference>
<protein>
    <submittedName>
        <fullName evidence="2">Uncharacterized protein</fullName>
    </submittedName>
</protein>
<gene>
    <name evidence="2" type="ORF">CLAFUR5_06502</name>
</gene>
<name>A0A9Q8LIG7_PASFU</name>
<keyword evidence="3" id="KW-1185">Reference proteome</keyword>
<evidence type="ECO:0000313" key="2">
    <source>
        <dbReference type="EMBL" id="UJO17739.1"/>
    </source>
</evidence>
<dbReference type="GeneID" id="71986380"/>
<feature type="transmembrane region" description="Helical" evidence="1">
    <location>
        <begin position="122"/>
        <end position="144"/>
    </location>
</feature>
<keyword evidence="1" id="KW-0812">Transmembrane</keyword>
<dbReference type="OrthoDB" id="5296560at2759"/>
<reference evidence="2" key="2">
    <citation type="journal article" date="2022" name="Microb. Genom.">
        <title>A chromosome-scale genome assembly of the tomato pathogen Cladosporium fulvum reveals a compartmentalized genome architecture and the presence of a dispensable chromosome.</title>
        <authorList>
            <person name="Zaccaron A.Z."/>
            <person name="Chen L.H."/>
            <person name="Samaras A."/>
            <person name="Stergiopoulos I."/>
        </authorList>
    </citation>
    <scope>NUCLEOTIDE SEQUENCE</scope>
    <source>
        <strain evidence="2">Race5_Kim</strain>
    </source>
</reference>
<accession>A0A9Q8LIG7</accession>
<dbReference type="KEGG" id="ffu:CLAFUR5_06502"/>
<dbReference type="AlphaFoldDB" id="A0A9Q8LIG7"/>
<sequence>MTLLPTRCNSARTLATWHNVAKPADLLVLLLIGSTATLIATIVVNAVTSANAPDNDYSPDTGWATMMPVPTWGFLWTLLDIFICRFWVLNPIYALVMTTLLFCGYIVTGTLTAMFFEWATDGAWVPAVFFFIMAVLHAVYLRYAARAVHVGKKRTKADDFVARFDEP</sequence>
<evidence type="ECO:0000313" key="3">
    <source>
        <dbReference type="Proteomes" id="UP000756132"/>
    </source>
</evidence>
<feature type="transmembrane region" description="Helical" evidence="1">
    <location>
        <begin position="67"/>
        <end position="88"/>
    </location>
</feature>
<evidence type="ECO:0000256" key="1">
    <source>
        <dbReference type="SAM" id="Phobius"/>
    </source>
</evidence>
<organism evidence="2 3">
    <name type="scientific">Passalora fulva</name>
    <name type="common">Tomato leaf mold</name>
    <name type="synonym">Cladosporium fulvum</name>
    <dbReference type="NCBI Taxonomy" id="5499"/>
    <lineage>
        <taxon>Eukaryota</taxon>
        <taxon>Fungi</taxon>
        <taxon>Dikarya</taxon>
        <taxon>Ascomycota</taxon>
        <taxon>Pezizomycotina</taxon>
        <taxon>Dothideomycetes</taxon>
        <taxon>Dothideomycetidae</taxon>
        <taxon>Mycosphaerellales</taxon>
        <taxon>Mycosphaerellaceae</taxon>
        <taxon>Fulvia</taxon>
    </lineage>
</organism>
<feature type="transmembrane region" description="Helical" evidence="1">
    <location>
        <begin position="95"/>
        <end position="116"/>
    </location>
</feature>
<reference evidence="2" key="1">
    <citation type="submission" date="2021-12" db="EMBL/GenBank/DDBJ databases">
        <authorList>
            <person name="Zaccaron A."/>
            <person name="Stergiopoulos I."/>
        </authorList>
    </citation>
    <scope>NUCLEOTIDE SEQUENCE</scope>
    <source>
        <strain evidence="2">Race5_Kim</strain>
    </source>
</reference>
<dbReference type="OMA" id="DWHEIAW"/>
<proteinExistence type="predicted"/>
<dbReference type="EMBL" id="CP090167">
    <property type="protein sequence ID" value="UJO17739.1"/>
    <property type="molecule type" value="Genomic_DNA"/>
</dbReference>